<sequence length="87" mass="9602">FHIFFSQENFAARLAVCDGGIEDGDAKINIIDVSYDASSSLLGPTWQREKVFQCKCCKFTPGQRTVAEPNTCPLTTSTGSGPFLRYF</sequence>
<evidence type="ECO:0000313" key="1">
    <source>
        <dbReference type="Ensembl" id="ENSSPAP00000001216.1"/>
    </source>
</evidence>
<protein>
    <submittedName>
        <fullName evidence="1">Uncharacterized protein</fullName>
    </submittedName>
</protein>
<reference evidence="1" key="1">
    <citation type="submission" date="2023-09" db="UniProtKB">
        <authorList>
            <consortium name="Ensembl"/>
        </authorList>
    </citation>
    <scope>IDENTIFICATION</scope>
</reference>
<organism evidence="1">
    <name type="scientific">Stegastes partitus</name>
    <name type="common">bicolor damselfish</name>
    <dbReference type="NCBI Taxonomy" id="144197"/>
    <lineage>
        <taxon>Eukaryota</taxon>
        <taxon>Metazoa</taxon>
        <taxon>Chordata</taxon>
        <taxon>Craniata</taxon>
        <taxon>Vertebrata</taxon>
        <taxon>Euteleostomi</taxon>
        <taxon>Actinopterygii</taxon>
        <taxon>Neopterygii</taxon>
        <taxon>Teleostei</taxon>
        <taxon>Neoteleostei</taxon>
        <taxon>Acanthomorphata</taxon>
        <taxon>Ovalentaria</taxon>
        <taxon>Pomacentridae</taxon>
        <taxon>Stegastes</taxon>
    </lineage>
</organism>
<dbReference type="AlphaFoldDB" id="A0A3B4Z1Z9"/>
<accession>A0A3B4Z1Z9</accession>
<proteinExistence type="predicted"/>
<dbReference type="Ensembl" id="ENSSPAT00000001237.1">
    <property type="protein sequence ID" value="ENSSPAP00000001216.1"/>
    <property type="gene ID" value="ENSSPAG00000000931.1"/>
</dbReference>
<name>A0A3B4Z1Z9_9TELE</name>